<protein>
    <submittedName>
        <fullName evidence="2">Glycosyltransferase</fullName>
    </submittedName>
</protein>
<dbReference type="PANTHER" id="PTHR22916:SF3">
    <property type="entry name" value="UDP-GLCNAC:BETAGAL BETA-1,3-N-ACETYLGLUCOSAMINYLTRANSFERASE-LIKE PROTEIN 1"/>
    <property type="match status" value="1"/>
</dbReference>
<dbReference type="Gene3D" id="3.90.550.10">
    <property type="entry name" value="Spore Coat Polysaccharide Biosynthesis Protein SpsA, Chain A"/>
    <property type="match status" value="1"/>
</dbReference>
<feature type="domain" description="Glycosyltransferase 2-like" evidence="1">
    <location>
        <begin position="57"/>
        <end position="182"/>
    </location>
</feature>
<keyword evidence="2" id="KW-0808">Transferase</keyword>
<dbReference type="Proteomes" id="UP000319322">
    <property type="component" value="Unassembled WGS sequence"/>
</dbReference>
<dbReference type="PANTHER" id="PTHR22916">
    <property type="entry name" value="GLYCOSYLTRANSFERASE"/>
    <property type="match status" value="1"/>
</dbReference>
<organism evidence="2 3">
    <name type="scientific">Helicobacter mehlei</name>
    <dbReference type="NCBI Taxonomy" id="2316080"/>
    <lineage>
        <taxon>Bacteria</taxon>
        <taxon>Pseudomonadati</taxon>
        <taxon>Campylobacterota</taxon>
        <taxon>Epsilonproteobacteria</taxon>
        <taxon>Campylobacterales</taxon>
        <taxon>Helicobacteraceae</taxon>
        <taxon>Helicobacter</taxon>
    </lineage>
</organism>
<dbReference type="CDD" id="cd06433">
    <property type="entry name" value="GT_2_WfgS_like"/>
    <property type="match status" value="1"/>
</dbReference>
<dbReference type="InterPro" id="IPR001173">
    <property type="entry name" value="Glyco_trans_2-like"/>
</dbReference>
<evidence type="ECO:0000313" key="2">
    <source>
        <dbReference type="EMBL" id="TSA81499.1"/>
    </source>
</evidence>
<proteinExistence type="predicted"/>
<evidence type="ECO:0000313" key="3">
    <source>
        <dbReference type="Proteomes" id="UP000319322"/>
    </source>
</evidence>
<sequence>MRAFYLDRPPRLFEQPPKLEDSKHFERLAIYPRATLQGGLRTKGLFKHSVPNQPLVSVIMATLNSQQFLEATLQSILDQSYGNLELLVIDGGSNDSTLQILQTYANKIDYFMSLKDKGIAQAFNRGVRLAFGDYINFQGDSDGFVAPNALQEVMAGVQGEMLISARVVRVDEQGDVLYTSDYLKNFDKNLLRFKMIHHQGLLTHRDYFSIYGLFDEDLIFSMDYEHLLRCFHNFPAFVSKVEVLARWRADGLGTDKELEIFKEWAQIKARHQIAPALVLKAIEKWILAKFYLKKALKWIKH</sequence>
<gene>
    <name evidence="2" type="ORF">FNE76_06470</name>
</gene>
<keyword evidence="3" id="KW-1185">Reference proteome</keyword>
<dbReference type="SUPFAM" id="SSF53448">
    <property type="entry name" value="Nucleotide-diphospho-sugar transferases"/>
    <property type="match status" value="1"/>
</dbReference>
<name>A0A553UMQ4_9HELI</name>
<evidence type="ECO:0000259" key="1">
    <source>
        <dbReference type="Pfam" id="PF00535"/>
    </source>
</evidence>
<dbReference type="InterPro" id="IPR029044">
    <property type="entry name" value="Nucleotide-diphossugar_trans"/>
</dbReference>
<reference evidence="2 3" key="1">
    <citation type="submission" date="2019-07" db="EMBL/GenBank/DDBJ databases">
        <title>Helicobacter labacensis sp. nov., Helicobacter mehlei sp. nov. and Helicobacter vulpis sp. nov., isolated from gastric mucosa of red fox (Vulpis vulpis).</title>
        <authorList>
            <person name="Kusar D."/>
            <person name="Gruntar I."/>
            <person name="Pate M."/>
            <person name="Zajc U."/>
            <person name="Ocepek M."/>
        </authorList>
    </citation>
    <scope>NUCLEOTIDE SEQUENCE [LARGE SCALE GENOMIC DNA]</scope>
    <source>
        <strain evidence="2 3">L8b</strain>
    </source>
</reference>
<reference evidence="3" key="2">
    <citation type="submission" date="2019-07" db="EMBL/GenBank/DDBJ databases">
        <title>Helicobacter labacensis sp. nov., Helicobacter mehlei sp. nov. and Helicobacter vulpis sp. nov., isolated from gastric mucosa of red fox (Vulpis vulpis).</title>
        <authorList>
            <person name="Papic B."/>
        </authorList>
    </citation>
    <scope>NUCLEOTIDE SEQUENCE [LARGE SCALE GENOMIC DNA]</scope>
    <source>
        <strain evidence="3">L8b</strain>
    </source>
</reference>
<comment type="caution">
    <text evidence="2">The sequence shown here is derived from an EMBL/GenBank/DDBJ whole genome shotgun (WGS) entry which is preliminary data.</text>
</comment>
<dbReference type="Pfam" id="PF00535">
    <property type="entry name" value="Glycos_transf_2"/>
    <property type="match status" value="1"/>
</dbReference>
<reference evidence="2 3" key="3">
    <citation type="submission" date="2019-07" db="EMBL/GenBank/DDBJ databases">
        <authorList>
            <person name="Papic B."/>
        </authorList>
    </citation>
    <scope>NUCLEOTIDE SEQUENCE [LARGE SCALE GENOMIC DNA]</scope>
    <source>
        <strain evidence="2 3">L8b</strain>
    </source>
</reference>
<dbReference type="GO" id="GO:0016758">
    <property type="term" value="F:hexosyltransferase activity"/>
    <property type="evidence" value="ECO:0007669"/>
    <property type="project" value="UniProtKB-ARBA"/>
</dbReference>
<accession>A0A553UMQ4</accession>
<dbReference type="AlphaFoldDB" id="A0A553UMQ4"/>
<dbReference type="EMBL" id="VKGC01000019">
    <property type="protein sequence ID" value="TSA81499.1"/>
    <property type="molecule type" value="Genomic_DNA"/>
</dbReference>